<evidence type="ECO:0000256" key="2">
    <source>
        <dbReference type="ARBA" id="ARBA00004906"/>
    </source>
</evidence>
<dbReference type="Pfam" id="PF00622">
    <property type="entry name" value="SPRY"/>
    <property type="match status" value="1"/>
</dbReference>
<evidence type="ECO:0000259" key="6">
    <source>
        <dbReference type="PROSITE" id="PS50225"/>
    </source>
</evidence>
<dbReference type="SMART" id="SM00969">
    <property type="entry name" value="SOCS_box"/>
    <property type="match status" value="1"/>
</dbReference>
<dbReference type="Pfam" id="PF07525">
    <property type="entry name" value="SOCS_box"/>
    <property type="match status" value="1"/>
</dbReference>
<name>A0A8C6WZV8_9GOBI</name>
<dbReference type="InterPro" id="IPR003877">
    <property type="entry name" value="SPRY_dom"/>
</dbReference>
<dbReference type="PANTHER" id="PTHR12245:SF15">
    <property type="entry name" value="SPRY DOMAIN-CONTAINING SOCS BOX PROTEIN 2-LIKE ISOFORM X1"/>
    <property type="match status" value="1"/>
</dbReference>
<dbReference type="Gene3D" id="1.10.750.20">
    <property type="entry name" value="SOCS box"/>
    <property type="match status" value="1"/>
</dbReference>
<dbReference type="GO" id="GO:0005737">
    <property type="term" value="C:cytoplasm"/>
    <property type="evidence" value="ECO:0007669"/>
    <property type="project" value="UniProtKB-SubCell"/>
</dbReference>
<dbReference type="UniPathway" id="UPA00143"/>
<evidence type="ECO:0000259" key="5">
    <source>
        <dbReference type="PROSITE" id="PS50188"/>
    </source>
</evidence>
<dbReference type="InterPro" id="IPR036036">
    <property type="entry name" value="SOCS_box-like_dom_sf"/>
</dbReference>
<accession>A0A8C6WZV8</accession>
<proteinExistence type="inferred from homology"/>
<dbReference type="PROSITE" id="PS50225">
    <property type="entry name" value="SOCS"/>
    <property type="match status" value="1"/>
</dbReference>
<dbReference type="SMART" id="SM00449">
    <property type="entry name" value="SPRY"/>
    <property type="match status" value="1"/>
</dbReference>
<keyword evidence="8" id="KW-1185">Reference proteome</keyword>
<feature type="domain" description="B30.2/SPRY" evidence="5">
    <location>
        <begin position="30"/>
        <end position="235"/>
    </location>
</feature>
<keyword evidence="4" id="KW-0963">Cytoplasm</keyword>
<dbReference type="Proteomes" id="UP000694523">
    <property type="component" value="Unplaced"/>
</dbReference>
<dbReference type="GO" id="GO:0019005">
    <property type="term" value="C:SCF ubiquitin ligase complex"/>
    <property type="evidence" value="ECO:0007669"/>
    <property type="project" value="TreeGrafter"/>
</dbReference>
<dbReference type="GO" id="GO:0016567">
    <property type="term" value="P:protein ubiquitination"/>
    <property type="evidence" value="ECO:0007669"/>
    <property type="project" value="UniProtKB-UniPathway"/>
</dbReference>
<dbReference type="InterPro" id="IPR043136">
    <property type="entry name" value="B30.2/SPRY_sf"/>
</dbReference>
<comment type="subcellular location">
    <subcellularLocation>
        <location evidence="1">Cytoplasm</location>
    </subcellularLocation>
</comment>
<protein>
    <submittedName>
        <fullName evidence="7">Si:ch1073-228j22.2</fullName>
    </submittedName>
</protein>
<dbReference type="InterPro" id="IPR013320">
    <property type="entry name" value="ConA-like_dom_sf"/>
</dbReference>
<evidence type="ECO:0000256" key="4">
    <source>
        <dbReference type="ARBA" id="ARBA00022490"/>
    </source>
</evidence>
<reference evidence="7" key="2">
    <citation type="submission" date="2025-09" db="UniProtKB">
        <authorList>
            <consortium name="Ensembl"/>
        </authorList>
    </citation>
    <scope>IDENTIFICATION</scope>
</reference>
<dbReference type="CDD" id="cd03587">
    <property type="entry name" value="SOCS"/>
    <property type="match status" value="1"/>
</dbReference>
<dbReference type="PROSITE" id="PS50188">
    <property type="entry name" value="B302_SPRY"/>
    <property type="match status" value="1"/>
</dbReference>
<dbReference type="SUPFAM" id="SSF158235">
    <property type="entry name" value="SOCS box-like"/>
    <property type="match status" value="1"/>
</dbReference>
<dbReference type="InterPro" id="IPR001870">
    <property type="entry name" value="B30.2/SPRY"/>
</dbReference>
<organism evidence="7 8">
    <name type="scientific">Neogobius melanostomus</name>
    <name type="common">round goby</name>
    <dbReference type="NCBI Taxonomy" id="47308"/>
    <lineage>
        <taxon>Eukaryota</taxon>
        <taxon>Metazoa</taxon>
        <taxon>Chordata</taxon>
        <taxon>Craniata</taxon>
        <taxon>Vertebrata</taxon>
        <taxon>Euteleostomi</taxon>
        <taxon>Actinopterygii</taxon>
        <taxon>Neopterygii</taxon>
        <taxon>Teleostei</taxon>
        <taxon>Neoteleostei</taxon>
        <taxon>Acanthomorphata</taxon>
        <taxon>Gobiaria</taxon>
        <taxon>Gobiiformes</taxon>
        <taxon>Gobioidei</taxon>
        <taxon>Gobiidae</taxon>
        <taxon>Benthophilinae</taxon>
        <taxon>Neogobiini</taxon>
        <taxon>Neogobius</taxon>
    </lineage>
</organism>
<dbReference type="AlphaFoldDB" id="A0A8C6WZV8"/>
<dbReference type="Ensembl" id="ENSNMLT00000049093.1">
    <property type="protein sequence ID" value="ENSNMLP00000044230.1"/>
    <property type="gene ID" value="ENSNMLG00000026771.1"/>
</dbReference>
<comment type="similarity">
    <text evidence="3">Belongs to the SPSB family.</text>
</comment>
<reference evidence="7" key="1">
    <citation type="submission" date="2025-08" db="UniProtKB">
        <authorList>
            <consortium name="Ensembl"/>
        </authorList>
    </citation>
    <scope>IDENTIFICATION</scope>
</reference>
<dbReference type="InterPro" id="IPR050672">
    <property type="entry name" value="FBXO45-Fsn/SPSB_families"/>
</dbReference>
<dbReference type="SUPFAM" id="SSF49899">
    <property type="entry name" value="Concanavalin A-like lectins/glucanases"/>
    <property type="match status" value="1"/>
</dbReference>
<dbReference type="InterPro" id="IPR001496">
    <property type="entry name" value="SOCS_box"/>
</dbReference>
<dbReference type="GO" id="GO:0043161">
    <property type="term" value="P:proteasome-mediated ubiquitin-dependent protein catabolic process"/>
    <property type="evidence" value="ECO:0007669"/>
    <property type="project" value="TreeGrafter"/>
</dbReference>
<evidence type="ECO:0000256" key="3">
    <source>
        <dbReference type="ARBA" id="ARBA00010910"/>
    </source>
</evidence>
<evidence type="ECO:0000313" key="8">
    <source>
        <dbReference type="Proteomes" id="UP000694523"/>
    </source>
</evidence>
<evidence type="ECO:0000256" key="1">
    <source>
        <dbReference type="ARBA" id="ARBA00004496"/>
    </source>
</evidence>
<dbReference type="Gene3D" id="2.60.120.920">
    <property type="match status" value="1"/>
</dbReference>
<evidence type="ECO:0000313" key="7">
    <source>
        <dbReference type="Ensembl" id="ENSNMLP00000044230.1"/>
    </source>
</evidence>
<dbReference type="GO" id="GO:0035556">
    <property type="term" value="P:intracellular signal transduction"/>
    <property type="evidence" value="ECO:0007669"/>
    <property type="project" value="InterPro"/>
</dbReference>
<feature type="domain" description="SOCS box" evidence="6">
    <location>
        <begin position="225"/>
        <end position="275"/>
    </location>
</feature>
<sequence length="278" mass="30206">MGLRLSVWLHSGAECTPSSTSPWSSLAVPLSARLAVLLSSSPAPPGHVHSQWSSVHRSPHLLLSACEEEVTRAPVEQSSDGARAERGVRSGLHIWELLWSPEQRGSHAVIGVSTKNCPLQASGYSVLVGGDSQSWGWELKTNQLWHDGKSTGFYPGKRNSQHFEQHFTDSDPSLDIPNQVLLVLDADDGSLGFVVNGSFLGVAFGELPRDVDLFPAVSSVRGGATIRLRYVNGARREPPTLMALCRLSICQNLKKNQSQTETLPLPPFLQHYLSSGLQ</sequence>
<comment type="pathway">
    <text evidence="2">Protein modification; protein ubiquitination.</text>
</comment>
<dbReference type="PANTHER" id="PTHR12245">
    <property type="entry name" value="SPRY DOMAIN CONTAINING SOCS BOX PROTEIN"/>
    <property type="match status" value="1"/>
</dbReference>